<dbReference type="PROSITE" id="PS50050">
    <property type="entry name" value="TNFR_NGFR_2"/>
    <property type="match status" value="2"/>
</dbReference>
<feature type="domain" description="TNFR-Cys" evidence="4">
    <location>
        <begin position="110"/>
        <end position="152"/>
    </location>
</feature>
<feature type="disulfide bond" evidence="1">
    <location>
        <begin position="134"/>
        <end position="152"/>
    </location>
</feature>
<reference evidence="5 6" key="1">
    <citation type="journal article" date="2020" name="Nature">
        <title>Six reference-quality genomes reveal evolution of bat adaptations.</title>
        <authorList>
            <person name="Jebb D."/>
            <person name="Huang Z."/>
            <person name="Pippel M."/>
            <person name="Hughes G.M."/>
            <person name="Lavrichenko K."/>
            <person name="Devanna P."/>
            <person name="Winkler S."/>
            <person name="Jermiin L.S."/>
            <person name="Skirmuntt E.C."/>
            <person name="Katzourakis A."/>
            <person name="Burkitt-Gray L."/>
            <person name="Ray D.A."/>
            <person name="Sullivan K.A.M."/>
            <person name="Roscito J.G."/>
            <person name="Kirilenko B.M."/>
            <person name="Davalos L.M."/>
            <person name="Corthals A.P."/>
            <person name="Power M.L."/>
            <person name="Jones G."/>
            <person name="Ransome R.D."/>
            <person name="Dechmann D.K.N."/>
            <person name="Locatelli A.G."/>
            <person name="Puechmaille S.J."/>
            <person name="Fedrigo O."/>
            <person name="Jarvis E.D."/>
            <person name="Hiller M."/>
            <person name="Vernes S.C."/>
            <person name="Myers E.W."/>
            <person name="Teeling E.C."/>
        </authorList>
    </citation>
    <scope>NUCLEOTIDE SEQUENCE [LARGE SCALE GENOMIC DNA]</scope>
    <source>
        <strain evidence="5">MRouAeg1</strain>
        <tissue evidence="5">Muscle</tissue>
    </source>
</reference>
<dbReference type="PANTHER" id="PTHR46838">
    <property type="entry name" value="TUMOR NECROSIS FACTOR RECEPTOR SUPERFAMILY MEMBER 14"/>
    <property type="match status" value="1"/>
</dbReference>
<evidence type="ECO:0000256" key="2">
    <source>
        <dbReference type="SAM" id="Phobius"/>
    </source>
</evidence>
<keyword evidence="2" id="KW-0812">Transmembrane</keyword>
<dbReference type="GO" id="GO:2000406">
    <property type="term" value="P:positive regulation of T cell migration"/>
    <property type="evidence" value="ECO:0007669"/>
    <property type="project" value="TreeGrafter"/>
</dbReference>
<keyword evidence="5" id="KW-0675">Receptor</keyword>
<name>A0A7J8BAC9_ROUAE</name>
<feature type="repeat" description="TNFR-Cys" evidence="1">
    <location>
        <begin position="110"/>
        <end position="152"/>
    </location>
</feature>
<dbReference type="GO" id="GO:0050830">
    <property type="term" value="P:defense response to Gram-positive bacterium"/>
    <property type="evidence" value="ECO:0007669"/>
    <property type="project" value="TreeGrafter"/>
</dbReference>
<organism evidence="5 6">
    <name type="scientific">Rousettus aegyptiacus</name>
    <name type="common">Egyptian fruit bat</name>
    <name type="synonym">Pteropus aegyptiacus</name>
    <dbReference type="NCBI Taxonomy" id="9407"/>
    <lineage>
        <taxon>Eukaryota</taxon>
        <taxon>Metazoa</taxon>
        <taxon>Chordata</taxon>
        <taxon>Craniata</taxon>
        <taxon>Vertebrata</taxon>
        <taxon>Euteleostomi</taxon>
        <taxon>Mammalia</taxon>
        <taxon>Eutheria</taxon>
        <taxon>Laurasiatheria</taxon>
        <taxon>Chiroptera</taxon>
        <taxon>Yinpterochiroptera</taxon>
        <taxon>Pteropodoidea</taxon>
        <taxon>Pteropodidae</taxon>
        <taxon>Rousettinae</taxon>
        <taxon>Rousettus</taxon>
    </lineage>
</organism>
<accession>A0A7J8BAC9</accession>
<evidence type="ECO:0000313" key="6">
    <source>
        <dbReference type="Proteomes" id="UP000593571"/>
    </source>
</evidence>
<keyword evidence="2" id="KW-0472">Membrane</keyword>
<dbReference type="FunFam" id="2.10.50.10:FF:000009">
    <property type="entry name" value="Tumor necrosis factor receptor superfamily member 14"/>
    <property type="match status" value="1"/>
</dbReference>
<evidence type="ECO:0000313" key="5">
    <source>
        <dbReference type="EMBL" id="KAF6395658.1"/>
    </source>
</evidence>
<dbReference type="Pfam" id="PF00020">
    <property type="entry name" value="TNFR_c6"/>
    <property type="match status" value="2"/>
</dbReference>
<feature type="domain" description="TNFR-Cys" evidence="4">
    <location>
        <begin position="68"/>
        <end position="109"/>
    </location>
</feature>
<protein>
    <submittedName>
        <fullName evidence="5">TNF receptor superfamily member 14</fullName>
    </submittedName>
</protein>
<dbReference type="PANTHER" id="PTHR46838:SF1">
    <property type="entry name" value="TUMOR NECROSIS FACTOR RECEPTOR SUPERFAMILY MEMBER 14"/>
    <property type="match status" value="1"/>
</dbReference>
<evidence type="ECO:0000256" key="3">
    <source>
        <dbReference type="SAM" id="SignalP"/>
    </source>
</evidence>
<dbReference type="SMART" id="SM00208">
    <property type="entry name" value="TNFR"/>
    <property type="match status" value="2"/>
</dbReference>
<dbReference type="Proteomes" id="UP000593571">
    <property type="component" value="Unassembled WGS sequence"/>
</dbReference>
<feature type="transmembrane region" description="Helical" evidence="2">
    <location>
        <begin position="198"/>
        <end position="220"/>
    </location>
</feature>
<keyword evidence="1" id="KW-1015">Disulfide bond</keyword>
<dbReference type="EMBL" id="JACASE010000018">
    <property type="protein sequence ID" value="KAF6395658.1"/>
    <property type="molecule type" value="Genomic_DNA"/>
</dbReference>
<dbReference type="InterPro" id="IPR001368">
    <property type="entry name" value="TNFR/NGFR_Cys_rich_reg"/>
</dbReference>
<dbReference type="PROSITE" id="PS00652">
    <property type="entry name" value="TNFR_NGFR_1"/>
    <property type="match status" value="1"/>
</dbReference>
<dbReference type="GO" id="GO:0050829">
    <property type="term" value="P:defense response to Gram-negative bacterium"/>
    <property type="evidence" value="ECO:0007669"/>
    <property type="project" value="TreeGrafter"/>
</dbReference>
<feature type="repeat" description="TNFR-Cys" evidence="1">
    <location>
        <begin position="68"/>
        <end position="109"/>
    </location>
</feature>
<comment type="caution">
    <text evidence="5">The sequence shown here is derived from an EMBL/GenBank/DDBJ whole genome shotgun (WGS) entry which is preliminary data.</text>
</comment>
<dbReference type="GO" id="GO:0046642">
    <property type="term" value="P:negative regulation of alpha-beta T cell proliferation"/>
    <property type="evidence" value="ECO:0007669"/>
    <property type="project" value="TreeGrafter"/>
</dbReference>
<keyword evidence="6" id="KW-1185">Reference proteome</keyword>
<evidence type="ECO:0000259" key="4">
    <source>
        <dbReference type="PROSITE" id="PS50050"/>
    </source>
</evidence>
<dbReference type="GO" id="GO:0009897">
    <property type="term" value="C:external side of plasma membrane"/>
    <property type="evidence" value="ECO:0007669"/>
    <property type="project" value="TreeGrafter"/>
</dbReference>
<keyword evidence="2" id="KW-1133">Transmembrane helix</keyword>
<keyword evidence="3" id="KW-0732">Signal</keyword>
<dbReference type="GO" id="GO:0002720">
    <property type="term" value="P:positive regulation of cytokine production involved in immune response"/>
    <property type="evidence" value="ECO:0007669"/>
    <property type="project" value="TreeGrafter"/>
</dbReference>
<proteinExistence type="predicted"/>
<evidence type="ECO:0000256" key="1">
    <source>
        <dbReference type="PROSITE-ProRule" id="PRU00206"/>
    </source>
</evidence>
<gene>
    <name evidence="5" type="ORF">HJG63_019631</name>
</gene>
<feature type="chain" id="PRO_5029841335" evidence="3">
    <location>
        <begin position="35"/>
        <end position="282"/>
    </location>
</feature>
<sequence length="282" mass="30814">MERLPGGGLRPWGPAPRAVALSLMLCLLLVRSQCAPVMSPSKENKCPEGAECKPVYWVEKPCGKDCVPCDRGTYTDQFNSPECLPCRVCDPDKGLATRRKCFGTENTVCGCDQGHYCMTKEGDNCTRCQPHSVCGPGQWVLKRGTEWQDTECADYPPGTFSPDGTLAEYQPPTNCSGPFQTAMEPGTQSTDATCSFSWVFYVLCPSLFVFGVIVGALVLWRTVKSRRSRGLYAPTRARLQVNGVTAASQVLPDVTPMAGEEMTSMVPERDRAADTCLWDANV</sequence>
<dbReference type="SUPFAM" id="SSF57586">
    <property type="entry name" value="TNF receptor-like"/>
    <property type="match status" value="1"/>
</dbReference>
<feature type="signal peptide" evidence="3">
    <location>
        <begin position="1"/>
        <end position="34"/>
    </location>
</feature>
<dbReference type="AlphaFoldDB" id="A0A7J8BAC9"/>
<dbReference type="Gene3D" id="2.10.50.10">
    <property type="entry name" value="Tumor Necrosis Factor Receptor, subunit A, domain 2"/>
    <property type="match status" value="2"/>
</dbReference>
<comment type="caution">
    <text evidence="1">Lacks conserved residue(s) required for the propagation of feature annotation.</text>
</comment>